<comment type="caution">
    <text evidence="1">The sequence shown here is derived from an EMBL/GenBank/DDBJ whole genome shotgun (WGS) entry which is preliminary data.</text>
</comment>
<name>A0A317T8V7_9CHLB</name>
<dbReference type="PANTHER" id="PTHR36452">
    <property type="entry name" value="CHROMOSOME 12, WHOLE GENOME SHOTGUN SEQUENCE"/>
    <property type="match status" value="1"/>
</dbReference>
<reference evidence="2" key="1">
    <citation type="submission" date="2017-10" db="EMBL/GenBank/DDBJ databases">
        <authorList>
            <person name="Gaisin V.A."/>
            <person name="Rysina M.S."/>
            <person name="Grouzdev D.S."/>
        </authorList>
    </citation>
    <scope>NUCLEOTIDE SEQUENCE [LARGE SCALE GENOMIC DNA]</scope>
    <source>
        <strain evidence="2">V1</strain>
    </source>
</reference>
<dbReference type="AlphaFoldDB" id="A0A317T8V7"/>
<sequence length="223" mass="25392">MDVKNSFTFLEALRKNNNREWFQANKSFYDLARGEVEQLVAILIPIVRGIDPDVDVVSPKECLFRIFRDVRFSKDKSPYKTNFGAFIAKGGRKSPYAGCYLHIEPGASFVGGGAYMPESHYLKAIRSEIFENTGEYKAIIESQEFRKFYGGMYGEKLKTAPKGFPKDFPDIDLLKNKHYAVTHRVEDDFWFSDSLVDDVTGMFSALYGLNRFLNNAISNADKG</sequence>
<gene>
    <name evidence="1" type="ORF">CR164_03890</name>
</gene>
<dbReference type="Pfam" id="PF09365">
    <property type="entry name" value="DUF2461"/>
    <property type="match status" value="1"/>
</dbReference>
<evidence type="ECO:0000313" key="1">
    <source>
        <dbReference type="EMBL" id="PWW82888.1"/>
    </source>
</evidence>
<protein>
    <submittedName>
        <fullName evidence="1">TIGR02453 family protein</fullName>
    </submittedName>
</protein>
<dbReference type="PANTHER" id="PTHR36452:SF1">
    <property type="entry name" value="DUF2461 DOMAIN-CONTAINING PROTEIN"/>
    <property type="match status" value="1"/>
</dbReference>
<dbReference type="InterPro" id="IPR012808">
    <property type="entry name" value="CHP02453"/>
</dbReference>
<evidence type="ECO:0000313" key="2">
    <source>
        <dbReference type="Proteomes" id="UP000246278"/>
    </source>
</evidence>
<proteinExistence type="predicted"/>
<dbReference type="RefSeq" id="WP_110022603.1">
    <property type="nucleotide sequence ID" value="NZ_PDNZ01000002.1"/>
</dbReference>
<dbReference type="InterPro" id="IPR015996">
    <property type="entry name" value="UCP028451"/>
</dbReference>
<dbReference type="OrthoDB" id="9794241at2"/>
<dbReference type="PIRSF" id="PIRSF028451">
    <property type="entry name" value="UCP028451"/>
    <property type="match status" value="1"/>
</dbReference>
<organism evidence="1 2">
    <name type="scientific">Prosthecochloris marina</name>
    <dbReference type="NCBI Taxonomy" id="2017681"/>
    <lineage>
        <taxon>Bacteria</taxon>
        <taxon>Pseudomonadati</taxon>
        <taxon>Chlorobiota</taxon>
        <taxon>Chlorobiia</taxon>
        <taxon>Chlorobiales</taxon>
        <taxon>Chlorobiaceae</taxon>
        <taxon>Prosthecochloris</taxon>
    </lineage>
</organism>
<keyword evidence="2" id="KW-1185">Reference proteome</keyword>
<dbReference type="EMBL" id="PDNZ01000002">
    <property type="protein sequence ID" value="PWW82888.1"/>
    <property type="molecule type" value="Genomic_DNA"/>
</dbReference>
<dbReference type="Proteomes" id="UP000246278">
    <property type="component" value="Unassembled WGS sequence"/>
</dbReference>
<dbReference type="NCBIfam" id="TIGR02453">
    <property type="entry name" value="TIGR02453 family protein"/>
    <property type="match status" value="1"/>
</dbReference>
<accession>A0A317T8V7</accession>